<dbReference type="eggNOG" id="ENOG502QSAC">
    <property type="taxonomic scope" value="Eukaryota"/>
</dbReference>
<evidence type="ECO:0000259" key="1">
    <source>
        <dbReference type="Pfam" id="PF04426"/>
    </source>
</evidence>
<evidence type="ECO:0000313" key="3">
    <source>
        <dbReference type="Proteomes" id="UP000000707"/>
    </source>
</evidence>
<dbReference type="PANTHER" id="PTHR31904">
    <property type="entry name" value="BYPASS OF STOP CODON PROTEIN 5-RELATED"/>
    <property type="match status" value="1"/>
</dbReference>
<dbReference type="Proteomes" id="UP000000707">
    <property type="component" value="Unassembled WGS sequence"/>
</dbReference>
<dbReference type="InterPro" id="IPR039634">
    <property type="entry name" value="Bul1-like"/>
</dbReference>
<dbReference type="InterPro" id="IPR022794">
    <property type="entry name" value="Bul1_C"/>
</dbReference>
<dbReference type="HOGENOM" id="CLU_1594309_0_0_1"/>
<proteinExistence type="predicted"/>
<keyword evidence="3" id="KW-1185">Reference proteome</keyword>
<dbReference type="EMBL" id="GL996527">
    <property type="protein sequence ID" value="EGV61854.1"/>
    <property type="molecule type" value="Genomic_DNA"/>
</dbReference>
<dbReference type="OrthoDB" id="4026462at2759"/>
<dbReference type="Pfam" id="PF04426">
    <property type="entry name" value="Bul1_C"/>
    <property type="match status" value="1"/>
</dbReference>
<name>G3B9A9_CANTC</name>
<reference evidence="2 3" key="1">
    <citation type="journal article" date="2011" name="Proc. Natl. Acad. Sci. U.S.A.">
        <title>Comparative genomics of xylose-fermenting fungi for enhanced biofuel production.</title>
        <authorList>
            <person name="Wohlbach D.J."/>
            <person name="Kuo A."/>
            <person name="Sato T.K."/>
            <person name="Potts K.M."/>
            <person name="Salamov A.A."/>
            <person name="LaButti K.M."/>
            <person name="Sun H."/>
            <person name="Clum A."/>
            <person name="Pangilinan J.L."/>
            <person name="Lindquist E.A."/>
            <person name="Lucas S."/>
            <person name="Lapidus A."/>
            <person name="Jin M."/>
            <person name="Gunawan C."/>
            <person name="Balan V."/>
            <person name="Dale B.E."/>
            <person name="Jeffries T.W."/>
            <person name="Zinkel R."/>
            <person name="Barry K.W."/>
            <person name="Grigoriev I.V."/>
            <person name="Gasch A.P."/>
        </authorList>
    </citation>
    <scope>NUCLEOTIDE SEQUENCE [LARGE SCALE GENOMIC DNA]</scope>
    <source>
        <strain evidence="3">ATCC 10573 / BCRC 21748 / CBS 615 / JCM 9827 / NBRC 10315 / NRRL Y-1498 / VKM Y-70</strain>
    </source>
</reference>
<organism evidence="3">
    <name type="scientific">Candida tenuis (strain ATCC 10573 / BCRC 21748 / CBS 615 / JCM 9827 / NBRC 10315 / NRRL Y-1498 / VKM Y-70)</name>
    <name type="common">Yeast</name>
    <name type="synonym">Yamadazyma tenuis</name>
    <dbReference type="NCBI Taxonomy" id="590646"/>
    <lineage>
        <taxon>Eukaryota</taxon>
        <taxon>Fungi</taxon>
        <taxon>Dikarya</taxon>
        <taxon>Ascomycota</taxon>
        <taxon>Saccharomycotina</taxon>
        <taxon>Pichiomycetes</taxon>
        <taxon>Debaryomycetaceae</taxon>
        <taxon>Yamadazyma</taxon>
    </lineage>
</organism>
<gene>
    <name evidence="2" type="ORF">CANTEDRAFT_115302</name>
</gene>
<sequence length="167" mass="19527">MCYENNSKEGDDFDHLVIQRFQKYARELSEILHTVPKEDIGLDEETIKDIKCLANLKTHTVSLKIKDPVVLSHDQPTILNSIPWSDETFTASNQQQQKRFFKEFKVKIDIANTVMKKYQSTDFKLIPDFQSCFMGRYYAIQINLKNVNRETLSLKVPLVIQHPFDSQ</sequence>
<dbReference type="PANTHER" id="PTHR31904:SF1">
    <property type="entry name" value="BYPASS OF STOP CODON PROTEIN 5-RELATED"/>
    <property type="match status" value="1"/>
</dbReference>
<dbReference type="AlphaFoldDB" id="G3B9A9"/>
<feature type="domain" description="Bul1 C-terminal" evidence="1">
    <location>
        <begin position="92"/>
        <end position="161"/>
    </location>
</feature>
<evidence type="ECO:0000313" key="2">
    <source>
        <dbReference type="EMBL" id="EGV61854.1"/>
    </source>
</evidence>
<accession>G3B9A9</accession>
<protein>
    <recommendedName>
        <fullName evidence="1">Bul1 C-terminal domain-containing protein</fullName>
    </recommendedName>
</protein>